<dbReference type="Proteomes" id="UP000574390">
    <property type="component" value="Unassembled WGS sequence"/>
</dbReference>
<organism evidence="1 2">
    <name type="scientific">Perkinsus olseni</name>
    <name type="common">Perkinsus atlanticus</name>
    <dbReference type="NCBI Taxonomy" id="32597"/>
    <lineage>
        <taxon>Eukaryota</taxon>
        <taxon>Sar</taxon>
        <taxon>Alveolata</taxon>
        <taxon>Perkinsozoa</taxon>
        <taxon>Perkinsea</taxon>
        <taxon>Perkinsida</taxon>
        <taxon>Perkinsidae</taxon>
        <taxon>Perkinsus</taxon>
    </lineage>
</organism>
<gene>
    <name evidence="1" type="ORF">FOZ62_017476</name>
</gene>
<dbReference type="AlphaFoldDB" id="A0A7J6RY95"/>
<name>A0A7J6RY95_PEROL</name>
<feature type="non-terminal residue" evidence="1">
    <location>
        <position position="111"/>
    </location>
</feature>
<protein>
    <submittedName>
        <fullName evidence="1">Uncharacterized protein</fullName>
    </submittedName>
</protein>
<dbReference type="EMBL" id="JABANM010019287">
    <property type="protein sequence ID" value="KAF4724740.1"/>
    <property type="molecule type" value="Genomic_DNA"/>
</dbReference>
<feature type="non-terminal residue" evidence="1">
    <location>
        <position position="1"/>
    </location>
</feature>
<comment type="caution">
    <text evidence="1">The sequence shown here is derived from an EMBL/GenBank/DDBJ whole genome shotgun (WGS) entry which is preliminary data.</text>
</comment>
<reference evidence="1 2" key="1">
    <citation type="submission" date="2020-04" db="EMBL/GenBank/DDBJ databases">
        <title>Perkinsus olseni comparative genomics.</title>
        <authorList>
            <person name="Bogema D.R."/>
        </authorList>
    </citation>
    <scope>NUCLEOTIDE SEQUENCE [LARGE SCALE GENOMIC DNA]</scope>
    <source>
        <strain evidence="1">ATCC PRA-205</strain>
    </source>
</reference>
<accession>A0A7J6RY95</accession>
<evidence type="ECO:0000313" key="2">
    <source>
        <dbReference type="Proteomes" id="UP000574390"/>
    </source>
</evidence>
<proteinExistence type="predicted"/>
<evidence type="ECO:0000313" key="1">
    <source>
        <dbReference type="EMBL" id="KAF4724740.1"/>
    </source>
</evidence>
<sequence>AEGSSEDWYEKVCYGDEIGHCSAKTKYDHGDLEKISECVWALTIMLIEIIDRMPRTMRRRIEMGIPVDMMEPEAKSPPSGRGFQPLLVFLGEGGVDDDGVAIRRKELLECS</sequence>